<evidence type="ECO:0000313" key="4">
    <source>
        <dbReference type="WBParaSite" id="PDA_v2.g21834.t1"/>
    </source>
</evidence>
<dbReference type="GO" id="GO:0005829">
    <property type="term" value="C:cytosol"/>
    <property type="evidence" value="ECO:0007669"/>
    <property type="project" value="TreeGrafter"/>
</dbReference>
<dbReference type="Gene3D" id="1.10.3520.10">
    <property type="entry name" value="Glycolipid transfer protein"/>
    <property type="match status" value="1"/>
</dbReference>
<proteinExistence type="inferred from homology"/>
<dbReference type="GO" id="GO:0032691">
    <property type="term" value="P:negative regulation of interleukin-1 beta production"/>
    <property type="evidence" value="ECO:0007669"/>
    <property type="project" value="UniProtKB-ARBA"/>
</dbReference>
<organism evidence="3 4">
    <name type="scientific">Panagrolaimus davidi</name>
    <dbReference type="NCBI Taxonomy" id="227884"/>
    <lineage>
        <taxon>Eukaryota</taxon>
        <taxon>Metazoa</taxon>
        <taxon>Ecdysozoa</taxon>
        <taxon>Nematoda</taxon>
        <taxon>Chromadorea</taxon>
        <taxon>Rhabditida</taxon>
        <taxon>Tylenchina</taxon>
        <taxon>Panagrolaimomorpha</taxon>
        <taxon>Panagrolaimoidea</taxon>
        <taxon>Panagrolaimidae</taxon>
        <taxon>Panagrolaimus</taxon>
    </lineage>
</organism>
<evidence type="ECO:0000313" key="3">
    <source>
        <dbReference type="Proteomes" id="UP000887578"/>
    </source>
</evidence>
<evidence type="ECO:0000256" key="1">
    <source>
        <dbReference type="ARBA" id="ARBA00007148"/>
    </source>
</evidence>
<dbReference type="GO" id="GO:1902388">
    <property type="term" value="F:ceramide 1-phosphate transfer activity"/>
    <property type="evidence" value="ECO:0007669"/>
    <property type="project" value="TreeGrafter"/>
</dbReference>
<dbReference type="PANTHER" id="PTHR10219">
    <property type="entry name" value="GLYCOLIPID TRANSFER PROTEIN-RELATED"/>
    <property type="match status" value="1"/>
</dbReference>
<comment type="similarity">
    <text evidence="1">Belongs to the GLTP family.</text>
</comment>
<dbReference type="FunFam" id="1.10.3520.10:FF:000002">
    <property type="entry name" value="Ceramide-1-phosphate transfer protein"/>
    <property type="match status" value="1"/>
</dbReference>
<name>A0A914PUB9_9BILA</name>
<dbReference type="GO" id="GO:0016020">
    <property type="term" value="C:membrane"/>
    <property type="evidence" value="ECO:0007669"/>
    <property type="project" value="TreeGrafter"/>
</dbReference>
<sequence>MSEDSFQIESVIKHFEECLHEENDIDLMTYVRAYEELSRLFNILGIIFSFVESDVKEKREILKQLYQQDSQSYKSVNSMVEYEIVPGQKPKQIGCRTLLRLHRALEFLILFVEDVHRSKPEDNISELFRDAYEKSLSQHHGWLIRKTVQLASHAVPSRDFLIKVIFAHGEEPTPEQLESVACKFVKVVQDVYDRVQLIYADNKLLNLP</sequence>
<dbReference type="Proteomes" id="UP000887578">
    <property type="component" value="Unplaced"/>
</dbReference>
<dbReference type="InterPro" id="IPR014830">
    <property type="entry name" value="Glycolipid_transfer_prot_dom"/>
</dbReference>
<dbReference type="InterPro" id="IPR036497">
    <property type="entry name" value="GLTP_sf"/>
</dbReference>
<feature type="domain" description="Glycolipid transfer protein" evidence="2">
    <location>
        <begin position="25"/>
        <end position="165"/>
    </location>
</feature>
<dbReference type="AlphaFoldDB" id="A0A914PUB9"/>
<reference evidence="4" key="1">
    <citation type="submission" date="2022-11" db="UniProtKB">
        <authorList>
            <consortium name="WormBaseParasite"/>
        </authorList>
    </citation>
    <scope>IDENTIFICATION</scope>
</reference>
<accession>A0A914PUB9</accession>
<dbReference type="SUPFAM" id="SSF110004">
    <property type="entry name" value="Glycolipid transfer protein, GLTP"/>
    <property type="match status" value="1"/>
</dbReference>
<dbReference type="PANTHER" id="PTHR10219:SF43">
    <property type="entry name" value="GLYCOLIPID TRANSFER PROTEIN DOMAIN-CONTAINING PROTEIN"/>
    <property type="match status" value="1"/>
</dbReference>
<dbReference type="WBParaSite" id="PDA_v2.g21834.t1">
    <property type="protein sequence ID" value="PDA_v2.g21834.t1"/>
    <property type="gene ID" value="PDA_v2.g21834"/>
</dbReference>
<protein>
    <submittedName>
        <fullName evidence="4">Glycolipid transfer protein domain-containing protein</fullName>
    </submittedName>
</protein>
<evidence type="ECO:0000259" key="2">
    <source>
        <dbReference type="Pfam" id="PF08718"/>
    </source>
</evidence>
<keyword evidence="3" id="KW-1185">Reference proteome</keyword>
<dbReference type="GO" id="GO:1902387">
    <property type="term" value="F:ceramide 1-phosphate binding"/>
    <property type="evidence" value="ECO:0007669"/>
    <property type="project" value="TreeGrafter"/>
</dbReference>
<dbReference type="Pfam" id="PF08718">
    <property type="entry name" value="GLTP"/>
    <property type="match status" value="1"/>
</dbReference>